<keyword evidence="4" id="KW-1185">Reference proteome</keyword>
<dbReference type="InterPro" id="IPR010982">
    <property type="entry name" value="Lambda_DNA-bd_dom_sf"/>
</dbReference>
<evidence type="ECO:0000313" key="3">
    <source>
        <dbReference type="EMBL" id="MBC8542517.1"/>
    </source>
</evidence>
<dbReference type="CDD" id="cd00093">
    <property type="entry name" value="HTH_XRE"/>
    <property type="match status" value="1"/>
</dbReference>
<dbReference type="InterPro" id="IPR001387">
    <property type="entry name" value="Cro/C1-type_HTH"/>
</dbReference>
<evidence type="ECO:0000259" key="2">
    <source>
        <dbReference type="PROSITE" id="PS50943"/>
    </source>
</evidence>
<dbReference type="Proteomes" id="UP000657006">
    <property type="component" value="Unassembled WGS sequence"/>
</dbReference>
<evidence type="ECO:0000256" key="1">
    <source>
        <dbReference type="ARBA" id="ARBA00023125"/>
    </source>
</evidence>
<keyword evidence="1" id="KW-0238">DNA-binding</keyword>
<dbReference type="GO" id="GO:0003677">
    <property type="term" value="F:DNA binding"/>
    <property type="evidence" value="ECO:0007669"/>
    <property type="project" value="UniProtKB-KW"/>
</dbReference>
<protein>
    <submittedName>
        <fullName evidence="3">Helix-turn-helix transcriptional regulator</fullName>
    </submittedName>
</protein>
<dbReference type="SUPFAM" id="SSF47413">
    <property type="entry name" value="lambda repressor-like DNA-binding domains"/>
    <property type="match status" value="1"/>
</dbReference>
<accession>A0A926DRK6</accession>
<organism evidence="3 4">
    <name type="scientific">Bianquea renquensis</name>
    <dbReference type="NCBI Taxonomy" id="2763661"/>
    <lineage>
        <taxon>Bacteria</taxon>
        <taxon>Bacillati</taxon>
        <taxon>Bacillota</taxon>
        <taxon>Clostridia</taxon>
        <taxon>Eubacteriales</taxon>
        <taxon>Bianqueaceae</taxon>
        <taxon>Bianquea</taxon>
    </lineage>
</organism>
<dbReference type="Pfam" id="PF01381">
    <property type="entry name" value="HTH_3"/>
    <property type="match status" value="1"/>
</dbReference>
<dbReference type="AlphaFoldDB" id="A0A926DRK6"/>
<evidence type="ECO:0000313" key="4">
    <source>
        <dbReference type="Proteomes" id="UP000657006"/>
    </source>
</evidence>
<gene>
    <name evidence="3" type="ORF">H8730_03010</name>
</gene>
<dbReference type="EMBL" id="JACRSQ010000003">
    <property type="protein sequence ID" value="MBC8542517.1"/>
    <property type="molecule type" value="Genomic_DNA"/>
</dbReference>
<feature type="domain" description="HTH cro/C1-type" evidence="2">
    <location>
        <begin position="7"/>
        <end position="61"/>
    </location>
</feature>
<proteinExistence type="predicted"/>
<reference evidence="3" key="1">
    <citation type="submission" date="2020-08" db="EMBL/GenBank/DDBJ databases">
        <title>Genome public.</title>
        <authorList>
            <person name="Liu C."/>
            <person name="Sun Q."/>
        </authorList>
    </citation>
    <scope>NUCLEOTIDE SEQUENCE</scope>
    <source>
        <strain evidence="3">NSJ-32</strain>
    </source>
</reference>
<dbReference type="Gene3D" id="1.10.260.40">
    <property type="entry name" value="lambda repressor-like DNA-binding domains"/>
    <property type="match status" value="1"/>
</dbReference>
<dbReference type="SMART" id="SM00530">
    <property type="entry name" value="HTH_XRE"/>
    <property type="match status" value="1"/>
</dbReference>
<dbReference type="RefSeq" id="WP_177714355.1">
    <property type="nucleotide sequence ID" value="NZ_JACRSQ010000003.1"/>
</dbReference>
<name>A0A926DRK6_9FIRM</name>
<dbReference type="PANTHER" id="PTHR46558">
    <property type="entry name" value="TRACRIPTIONAL REGULATORY PROTEIN-RELATED-RELATED"/>
    <property type="match status" value="1"/>
</dbReference>
<dbReference type="PROSITE" id="PS50943">
    <property type="entry name" value="HTH_CROC1"/>
    <property type="match status" value="1"/>
</dbReference>
<sequence length="171" mass="19379">MSIGSRIKEARNTIGLTQEELAMKIGVTKGAIANYENEVSTPKIELMYRLFSALHCDANYLYQDEMSPIRGFHFSLSEQTHIKKYRALDEHGQKNVDLILNSEYDRCTKNEPIVLRDVKPEPTVPRGFRAIPTPDVETKAAHINTGQSQPTQEQVDAAEALAEKLRQKNEH</sequence>
<dbReference type="PANTHER" id="PTHR46558:SF4">
    <property type="entry name" value="DNA-BIDING PHAGE PROTEIN"/>
    <property type="match status" value="1"/>
</dbReference>
<comment type="caution">
    <text evidence="3">The sequence shown here is derived from an EMBL/GenBank/DDBJ whole genome shotgun (WGS) entry which is preliminary data.</text>
</comment>